<keyword evidence="4" id="KW-1185">Reference proteome</keyword>
<dbReference type="InterPro" id="IPR054722">
    <property type="entry name" value="PolX-like_BBD"/>
</dbReference>
<sequence length="184" mass="19987">MNDRVDASSLEPSAKMVAGSTSRAKFQRGKDKAFGRKHNMNATNPLSTQKKKKIQETYLELGHQAKDFHQRRDHGGCVSGGGVGGNPNQANVGNPPNQFWVDIGATRHICNSKSMFSSYQKVNDEEAMYMGNATTVKIDGKGKGKLKLTSGKDLVLTDVLHVAAITKNLIFGPTHSMIAIKDSK</sequence>
<proteinExistence type="predicted"/>
<name>A0AA38WRR8_9ASTR</name>
<gene>
    <name evidence="3" type="ORF">OSB04_005984</name>
</gene>
<dbReference type="Proteomes" id="UP001172457">
    <property type="component" value="Chromosome 2"/>
</dbReference>
<comment type="caution">
    <text evidence="3">The sequence shown here is derived from an EMBL/GenBank/DDBJ whole genome shotgun (WGS) entry which is preliminary data.</text>
</comment>
<feature type="region of interest" description="Disordered" evidence="1">
    <location>
        <begin position="1"/>
        <end position="51"/>
    </location>
</feature>
<evidence type="ECO:0000259" key="2">
    <source>
        <dbReference type="Pfam" id="PF22936"/>
    </source>
</evidence>
<dbReference type="PANTHER" id="PTHR47592">
    <property type="entry name" value="PBF68 PROTEIN"/>
    <property type="match status" value="1"/>
</dbReference>
<organism evidence="3 4">
    <name type="scientific">Centaurea solstitialis</name>
    <name type="common">yellow star-thistle</name>
    <dbReference type="NCBI Taxonomy" id="347529"/>
    <lineage>
        <taxon>Eukaryota</taxon>
        <taxon>Viridiplantae</taxon>
        <taxon>Streptophyta</taxon>
        <taxon>Embryophyta</taxon>
        <taxon>Tracheophyta</taxon>
        <taxon>Spermatophyta</taxon>
        <taxon>Magnoliopsida</taxon>
        <taxon>eudicotyledons</taxon>
        <taxon>Gunneridae</taxon>
        <taxon>Pentapetalae</taxon>
        <taxon>asterids</taxon>
        <taxon>campanulids</taxon>
        <taxon>Asterales</taxon>
        <taxon>Asteraceae</taxon>
        <taxon>Carduoideae</taxon>
        <taxon>Cardueae</taxon>
        <taxon>Centaureinae</taxon>
        <taxon>Centaurea</taxon>
    </lineage>
</organism>
<dbReference type="Pfam" id="PF22936">
    <property type="entry name" value="Pol_BBD"/>
    <property type="match status" value="1"/>
</dbReference>
<evidence type="ECO:0000313" key="4">
    <source>
        <dbReference type="Proteomes" id="UP001172457"/>
    </source>
</evidence>
<evidence type="ECO:0000313" key="3">
    <source>
        <dbReference type="EMBL" id="KAJ9560824.1"/>
    </source>
</evidence>
<dbReference type="EMBL" id="JARYMX010000002">
    <property type="protein sequence ID" value="KAJ9560824.1"/>
    <property type="molecule type" value="Genomic_DNA"/>
</dbReference>
<reference evidence="3" key="1">
    <citation type="submission" date="2023-03" db="EMBL/GenBank/DDBJ databases">
        <title>Chromosome-scale reference genome and RAD-based genetic map of yellow starthistle (Centaurea solstitialis) reveal putative structural variation and QTLs associated with invader traits.</title>
        <authorList>
            <person name="Reatini B."/>
            <person name="Cang F.A."/>
            <person name="Jiang Q."/>
            <person name="Mckibben M.T.W."/>
            <person name="Barker M.S."/>
            <person name="Rieseberg L.H."/>
            <person name="Dlugosch K.M."/>
        </authorList>
    </citation>
    <scope>NUCLEOTIDE SEQUENCE</scope>
    <source>
        <strain evidence="3">CAN-66</strain>
        <tissue evidence="3">Leaf</tissue>
    </source>
</reference>
<evidence type="ECO:0000256" key="1">
    <source>
        <dbReference type="SAM" id="MobiDB-lite"/>
    </source>
</evidence>
<protein>
    <recommendedName>
        <fullName evidence="2">Retrovirus-related Pol polyprotein from transposon TNT 1-94-like beta-barrel domain-containing protein</fullName>
    </recommendedName>
</protein>
<accession>A0AA38WRR8</accession>
<dbReference type="AlphaFoldDB" id="A0AA38WRR8"/>
<feature type="domain" description="Retrovirus-related Pol polyprotein from transposon TNT 1-94-like beta-barrel" evidence="2">
    <location>
        <begin position="99"/>
        <end position="171"/>
    </location>
</feature>